<proteinExistence type="inferred from homology"/>
<dbReference type="PROSITE" id="PS52016">
    <property type="entry name" value="TONB_DEPENDENT_REC_3"/>
    <property type="match status" value="1"/>
</dbReference>
<dbReference type="SUPFAM" id="SSF56935">
    <property type="entry name" value="Porins"/>
    <property type="match status" value="1"/>
</dbReference>
<keyword evidence="6 7" id="KW-0998">Cell outer membrane</keyword>
<keyword evidence="11" id="KW-1185">Reference proteome</keyword>
<dbReference type="NCBIfam" id="TIGR04056">
    <property type="entry name" value="OMP_RagA_SusC"/>
    <property type="match status" value="1"/>
</dbReference>
<feature type="signal peptide" evidence="8">
    <location>
        <begin position="1"/>
        <end position="19"/>
    </location>
</feature>
<evidence type="ECO:0000256" key="1">
    <source>
        <dbReference type="ARBA" id="ARBA00004571"/>
    </source>
</evidence>
<evidence type="ECO:0000256" key="6">
    <source>
        <dbReference type="ARBA" id="ARBA00023237"/>
    </source>
</evidence>
<sequence>MRNFLVLLFCLCLSLQIIAQTKSITGTVVDTNNEPIIGATVTEAGSANGTMVDIDGHFSLELAKPDSKITVSFLGYKSQTISPQNQNNLRIVMQEDSQILDEVIITGYGTSQKRSLMSNSISKLDDKVLKTSVMANAASSLQGTVSGLRVINTSGKPGSSPNIVLRGGASINKPLEGPLVVIDGIIRSLDDFNPSDIESIEVLKDAASTAIYGSRANNGVILVTTKKGKEGQSLVAYKFRGGPSYARKGYNFLNAEDYIYYNRLGYKRTGRTGIDNQNGYGLNSGGLFSLAKMTNDNKHLLGEGWKSMTDPYDETQTLIFKDYGGQMREDAFNDPASMQDHYLSFSGGSEKGTFTSTLGYYKEDGQVVGTNYERFSGTINGSYKINSILTVNAGGIFSQSSSPNLWTGNNSGETGEFELFYRSMSIWPTWDPYDKDGNPASGFSKSDGNPLYWKEKLSRKNKTRKTTFNIGAQLELIPKKLFFNENSSLYYVDYQFESFDKKFQLQNRATPDSNRESMFRLTKTYQVQHNATLTFTESFAKKHNLDAMIGGEIFENNYSEFSAAGRGAPSDDIPTLNVVSEKTSISSSKTDYKIVSAFSRINYNFNYRYMLSLVARYDGISKLSDNRWGFFPGISGGWNMHEEAFFKNSSIEKTVSVVKPRITYGTNGNVNGIGNFDVYGIYKTQTAYNENTGFLNTGVVNNNLRWEKSKTFGVGLDLGLLQNRIYLIFDYYNRKTEDLLTDLDLPGYTGFDSFKTNLGTIQNRGFEIEAKFNILNNPKGFSWDFSANAAFVSNKILKLPNNGLENNRQGGHEIYDPKSGKNIWAGGYQEGQQLGEIYAYKHERLFTDWDDIKANAADRYDAIGELYGPDAWNALANKTGKQQIEPGDVKWADLNNDGIINSYDRVKVGNIFPNWTGGFSSSLSFKNFSLYTRFDFVLGHTIYNDLKARSLGQYQGTFNIISEVKDSWSESNPNAKYPKFYYADQLSKKNITRSNNGGTALHNNSSLFYEKGDYLSLRELSLSYKLPKNLISKAYLSDMTLSVTGQNLFYITGYDGTSPEPAVDYQANGRGGIDNGRYPVPRSILFGIQVAF</sequence>
<dbReference type="Gene3D" id="2.60.40.1120">
    <property type="entry name" value="Carboxypeptidase-like, regulatory domain"/>
    <property type="match status" value="1"/>
</dbReference>
<dbReference type="Gene3D" id="2.40.170.20">
    <property type="entry name" value="TonB-dependent receptor, beta-barrel domain"/>
    <property type="match status" value="1"/>
</dbReference>
<name>A0A2V3PTI3_9BACT</name>
<dbReference type="Proteomes" id="UP000247973">
    <property type="component" value="Unassembled WGS sequence"/>
</dbReference>
<dbReference type="InterPro" id="IPR008969">
    <property type="entry name" value="CarboxyPept-like_regulatory"/>
</dbReference>
<evidence type="ECO:0000256" key="5">
    <source>
        <dbReference type="ARBA" id="ARBA00023136"/>
    </source>
</evidence>
<evidence type="ECO:0000313" key="10">
    <source>
        <dbReference type="EMBL" id="PXV66798.1"/>
    </source>
</evidence>
<dbReference type="InterPro" id="IPR023997">
    <property type="entry name" value="TonB-dep_OMP_SusC/RagA_CS"/>
</dbReference>
<evidence type="ECO:0000256" key="4">
    <source>
        <dbReference type="ARBA" id="ARBA00022692"/>
    </source>
</evidence>
<dbReference type="EMBL" id="QICL01000004">
    <property type="protein sequence ID" value="PXV66798.1"/>
    <property type="molecule type" value="Genomic_DNA"/>
</dbReference>
<dbReference type="Pfam" id="PF07715">
    <property type="entry name" value="Plug"/>
    <property type="match status" value="1"/>
</dbReference>
<organism evidence="10 11">
    <name type="scientific">Dysgonomonas alginatilytica</name>
    <dbReference type="NCBI Taxonomy" id="1605892"/>
    <lineage>
        <taxon>Bacteria</taxon>
        <taxon>Pseudomonadati</taxon>
        <taxon>Bacteroidota</taxon>
        <taxon>Bacteroidia</taxon>
        <taxon>Bacteroidales</taxon>
        <taxon>Dysgonomonadaceae</taxon>
        <taxon>Dysgonomonas</taxon>
    </lineage>
</organism>
<dbReference type="InterPro" id="IPR037066">
    <property type="entry name" value="Plug_dom_sf"/>
</dbReference>
<dbReference type="NCBIfam" id="TIGR04057">
    <property type="entry name" value="SusC_RagA_signa"/>
    <property type="match status" value="1"/>
</dbReference>
<dbReference type="Pfam" id="PF13715">
    <property type="entry name" value="CarbopepD_reg_2"/>
    <property type="match status" value="1"/>
</dbReference>
<dbReference type="Gene3D" id="2.170.130.10">
    <property type="entry name" value="TonB-dependent receptor, plug domain"/>
    <property type="match status" value="1"/>
</dbReference>
<evidence type="ECO:0000259" key="9">
    <source>
        <dbReference type="Pfam" id="PF07715"/>
    </source>
</evidence>
<evidence type="ECO:0000256" key="3">
    <source>
        <dbReference type="ARBA" id="ARBA00022452"/>
    </source>
</evidence>
<keyword evidence="5 7" id="KW-0472">Membrane</keyword>
<comment type="subcellular location">
    <subcellularLocation>
        <location evidence="1 7">Cell outer membrane</location>
        <topology evidence="1 7">Multi-pass membrane protein</topology>
    </subcellularLocation>
</comment>
<gene>
    <name evidence="10" type="ORF">CLV62_10458</name>
</gene>
<dbReference type="OrthoDB" id="1109192at2"/>
<dbReference type="InterPro" id="IPR023996">
    <property type="entry name" value="TonB-dep_OMP_SusC/RagA"/>
</dbReference>
<dbReference type="SUPFAM" id="SSF49464">
    <property type="entry name" value="Carboxypeptidase regulatory domain-like"/>
    <property type="match status" value="1"/>
</dbReference>
<feature type="chain" id="PRO_5016155772" evidence="8">
    <location>
        <begin position="20"/>
        <end position="1092"/>
    </location>
</feature>
<reference evidence="10 11" key="1">
    <citation type="submission" date="2018-03" db="EMBL/GenBank/DDBJ databases">
        <title>Genomic Encyclopedia of Archaeal and Bacterial Type Strains, Phase II (KMG-II): from individual species to whole genera.</title>
        <authorList>
            <person name="Goeker M."/>
        </authorList>
    </citation>
    <scope>NUCLEOTIDE SEQUENCE [LARGE SCALE GENOMIC DNA]</scope>
    <source>
        <strain evidence="10 11">DSM 100214</strain>
    </source>
</reference>
<dbReference type="InterPro" id="IPR039426">
    <property type="entry name" value="TonB-dep_rcpt-like"/>
</dbReference>
<evidence type="ECO:0000313" key="11">
    <source>
        <dbReference type="Proteomes" id="UP000247973"/>
    </source>
</evidence>
<evidence type="ECO:0000256" key="2">
    <source>
        <dbReference type="ARBA" id="ARBA00022448"/>
    </source>
</evidence>
<dbReference type="InterPro" id="IPR012910">
    <property type="entry name" value="Plug_dom"/>
</dbReference>
<keyword evidence="2 7" id="KW-0813">Transport</keyword>
<keyword evidence="8" id="KW-0732">Signal</keyword>
<dbReference type="RefSeq" id="WP_110309760.1">
    <property type="nucleotide sequence ID" value="NZ_QICL01000004.1"/>
</dbReference>
<evidence type="ECO:0000256" key="7">
    <source>
        <dbReference type="PROSITE-ProRule" id="PRU01360"/>
    </source>
</evidence>
<comment type="caution">
    <text evidence="10">The sequence shown here is derived from an EMBL/GenBank/DDBJ whole genome shotgun (WGS) entry which is preliminary data.</text>
</comment>
<dbReference type="InterPro" id="IPR036942">
    <property type="entry name" value="Beta-barrel_TonB_sf"/>
</dbReference>
<evidence type="ECO:0000256" key="8">
    <source>
        <dbReference type="SAM" id="SignalP"/>
    </source>
</evidence>
<keyword evidence="4 7" id="KW-0812">Transmembrane</keyword>
<dbReference type="GO" id="GO:0009279">
    <property type="term" value="C:cell outer membrane"/>
    <property type="evidence" value="ECO:0007669"/>
    <property type="project" value="UniProtKB-SubCell"/>
</dbReference>
<feature type="domain" description="TonB-dependent receptor plug" evidence="9">
    <location>
        <begin position="118"/>
        <end position="220"/>
    </location>
</feature>
<protein>
    <submittedName>
        <fullName evidence="10">TonB-linked SusC/RagA family outer membrane protein</fullName>
    </submittedName>
</protein>
<dbReference type="AlphaFoldDB" id="A0A2V3PTI3"/>
<accession>A0A2V3PTI3</accession>
<keyword evidence="3 7" id="KW-1134">Transmembrane beta strand</keyword>
<comment type="similarity">
    <text evidence="7">Belongs to the TonB-dependent receptor family.</text>
</comment>